<dbReference type="GO" id="GO:0015031">
    <property type="term" value="P:protein transport"/>
    <property type="evidence" value="ECO:0007669"/>
    <property type="project" value="UniProtKB-KW"/>
</dbReference>
<keyword evidence="11 13" id="KW-0472">Membrane</keyword>
<keyword evidence="7" id="KW-0653">Protein transport</keyword>
<organism evidence="14 15">
    <name type="scientific">Plenodomus tracheiphilus IPT5</name>
    <dbReference type="NCBI Taxonomy" id="1408161"/>
    <lineage>
        <taxon>Eukaryota</taxon>
        <taxon>Fungi</taxon>
        <taxon>Dikarya</taxon>
        <taxon>Ascomycota</taxon>
        <taxon>Pezizomycotina</taxon>
        <taxon>Dothideomycetes</taxon>
        <taxon>Pleosporomycetidae</taxon>
        <taxon>Pleosporales</taxon>
        <taxon>Pleosporineae</taxon>
        <taxon>Leptosphaeriaceae</taxon>
        <taxon>Plenodomus</taxon>
    </lineage>
</organism>
<dbReference type="Proteomes" id="UP000799423">
    <property type="component" value="Unassembled WGS sequence"/>
</dbReference>
<dbReference type="AlphaFoldDB" id="A0A6A7AUH1"/>
<accession>A0A6A7AUH1</accession>
<evidence type="ECO:0000256" key="2">
    <source>
        <dbReference type="ARBA" id="ARBA00004567"/>
    </source>
</evidence>
<dbReference type="InterPro" id="IPR019049">
    <property type="entry name" value="Nucleoporin_prot_Ndc1/Nup"/>
</dbReference>
<evidence type="ECO:0000256" key="8">
    <source>
        <dbReference type="ARBA" id="ARBA00022989"/>
    </source>
</evidence>
<evidence type="ECO:0000256" key="1">
    <source>
        <dbReference type="ARBA" id="ARBA00004232"/>
    </source>
</evidence>
<keyword evidence="4" id="KW-0813">Transport</keyword>
<comment type="subcellular location">
    <subcellularLocation>
        <location evidence="1">Nucleus membrane</location>
        <topology evidence="1">Multi-pass membrane protein</topology>
    </subcellularLocation>
    <subcellularLocation>
        <location evidence="2">Nucleus</location>
        <location evidence="2">Nuclear pore complex</location>
    </subcellularLocation>
</comment>
<name>A0A6A7AUH1_9PLEO</name>
<protein>
    <submittedName>
        <fullName evidence="14">Nuclear envelope protein-like protein</fullName>
    </submittedName>
</protein>
<dbReference type="GO" id="GO:0070631">
    <property type="term" value="P:spindle pole body localization"/>
    <property type="evidence" value="ECO:0007669"/>
    <property type="project" value="TreeGrafter"/>
</dbReference>
<evidence type="ECO:0000256" key="3">
    <source>
        <dbReference type="ARBA" id="ARBA00005760"/>
    </source>
</evidence>
<dbReference type="GO" id="GO:0070762">
    <property type="term" value="C:nuclear pore transmembrane ring"/>
    <property type="evidence" value="ECO:0007669"/>
    <property type="project" value="TreeGrafter"/>
</dbReference>
<evidence type="ECO:0000256" key="9">
    <source>
        <dbReference type="ARBA" id="ARBA00023010"/>
    </source>
</evidence>
<keyword evidence="12" id="KW-0539">Nucleus</keyword>
<evidence type="ECO:0000256" key="12">
    <source>
        <dbReference type="ARBA" id="ARBA00023242"/>
    </source>
</evidence>
<keyword evidence="5 13" id="KW-0812">Transmembrane</keyword>
<keyword evidence="8 13" id="KW-1133">Transmembrane helix</keyword>
<dbReference type="EMBL" id="MU006342">
    <property type="protein sequence ID" value="KAF2845768.1"/>
    <property type="molecule type" value="Genomic_DNA"/>
</dbReference>
<evidence type="ECO:0000256" key="7">
    <source>
        <dbReference type="ARBA" id="ARBA00022927"/>
    </source>
</evidence>
<evidence type="ECO:0000256" key="4">
    <source>
        <dbReference type="ARBA" id="ARBA00022448"/>
    </source>
</evidence>
<evidence type="ECO:0000256" key="5">
    <source>
        <dbReference type="ARBA" id="ARBA00022692"/>
    </source>
</evidence>
<keyword evidence="9" id="KW-0811">Translocation</keyword>
<dbReference type="GO" id="GO:0051028">
    <property type="term" value="P:mRNA transport"/>
    <property type="evidence" value="ECO:0007669"/>
    <property type="project" value="UniProtKB-KW"/>
</dbReference>
<evidence type="ECO:0000256" key="10">
    <source>
        <dbReference type="ARBA" id="ARBA00023132"/>
    </source>
</evidence>
<sequence>MALAPLGAQVRPYKDYLTPALHQRFTHASGYTLLLCYIIAVWMGELKSVFWMVNPVGYTGLRTLILFIPALTIYVLRVAQWHVGARHTSNPASTVTKYLFRPATILTPAFYCFSSWVFLEAYLWSRAPDSKLGATELGREYERIKLNERPINLRWSFLVLSLAQAGVHLWKDYDKIDVPALKPKTESEDAAAALPTKQSPRPWNVLFRSIPSLALKSMSLAAVAWAVSSALYFPFVRHWLWSFCYSIGRKLWSLSKTSKPTGLAPFAPLVSKIVTEGSLLVLLWEFVNKAFDLYIAQEPLKNVKPITDDSKDPNGTLLNGLKSKKDAVKAIAFWELGLITASFPARRSTIYSETERKKGDTFQQVTSICLSEVKFLIERLSIALDPKYTPASSTTTQPSPPINLIGQISQPIRSDKQVTAAPPQPTSRWDHVEAATSGIAKSYSAPGNAQQAYGRDALNKGIAVAKDGKEQAETLFTSAYNYLITTPIGYFFQHSLQRTLSIVVLGAPYSRVSILCNAITALTNLATFSISHDTLGRYQKCIPDIVTVFTRALALLEEYVEKTRVQFSDTGKVEDVELVRECLRAGLEAVLDKFEPYLAGLGLSGLEIGEARKVVGRREMIEAGR</sequence>
<reference evidence="14" key="1">
    <citation type="submission" date="2020-01" db="EMBL/GenBank/DDBJ databases">
        <authorList>
            <consortium name="DOE Joint Genome Institute"/>
            <person name="Haridas S."/>
            <person name="Albert R."/>
            <person name="Binder M."/>
            <person name="Bloem J."/>
            <person name="Labutti K."/>
            <person name="Salamov A."/>
            <person name="Andreopoulos B."/>
            <person name="Baker S.E."/>
            <person name="Barry K."/>
            <person name="Bills G."/>
            <person name="Bluhm B.H."/>
            <person name="Cannon C."/>
            <person name="Castanera R."/>
            <person name="Culley D.E."/>
            <person name="Daum C."/>
            <person name="Ezra D."/>
            <person name="Gonzalez J.B."/>
            <person name="Henrissat B."/>
            <person name="Kuo A."/>
            <person name="Liang C."/>
            <person name="Lipzen A."/>
            <person name="Lutzoni F."/>
            <person name="Magnuson J."/>
            <person name="Mondo S."/>
            <person name="Nolan M."/>
            <person name="Ohm R."/>
            <person name="Pangilinan J."/>
            <person name="Park H.-J."/>
            <person name="Ramirez L."/>
            <person name="Alfaro M."/>
            <person name="Sun H."/>
            <person name="Tritt A."/>
            <person name="Yoshinaga Y."/>
            <person name="Zwiers L.-H."/>
            <person name="Turgeon B.G."/>
            <person name="Goodwin S.B."/>
            <person name="Spatafora J.W."/>
            <person name="Crous P.W."/>
            <person name="Grigoriev I.V."/>
        </authorList>
    </citation>
    <scope>NUCLEOTIDE SEQUENCE</scope>
    <source>
        <strain evidence="14">IPT5</strain>
    </source>
</reference>
<gene>
    <name evidence="14" type="ORF">T440DRAFT_511359</name>
</gene>
<keyword evidence="10" id="KW-0906">Nuclear pore complex</keyword>
<evidence type="ECO:0000313" key="14">
    <source>
        <dbReference type="EMBL" id="KAF2845768.1"/>
    </source>
</evidence>
<dbReference type="PANTHER" id="PTHR13269">
    <property type="entry name" value="NUCLEOPORIN NDC1"/>
    <property type="match status" value="1"/>
</dbReference>
<dbReference type="GO" id="GO:0106166">
    <property type="term" value="F:spindle pole body-nuclear membrane anchor activity"/>
    <property type="evidence" value="ECO:0007669"/>
    <property type="project" value="TreeGrafter"/>
</dbReference>
<feature type="transmembrane region" description="Helical" evidence="13">
    <location>
        <begin position="64"/>
        <end position="83"/>
    </location>
</feature>
<comment type="similarity">
    <text evidence="3">Belongs to the NDC1 family.</text>
</comment>
<feature type="transmembrane region" description="Helical" evidence="13">
    <location>
        <begin position="103"/>
        <end position="124"/>
    </location>
</feature>
<evidence type="ECO:0000256" key="6">
    <source>
        <dbReference type="ARBA" id="ARBA00022816"/>
    </source>
</evidence>
<proteinExistence type="inferred from homology"/>
<evidence type="ECO:0000256" key="13">
    <source>
        <dbReference type="SAM" id="Phobius"/>
    </source>
</evidence>
<dbReference type="GO" id="GO:0005816">
    <property type="term" value="C:spindle pole body"/>
    <property type="evidence" value="ECO:0007669"/>
    <property type="project" value="TreeGrafter"/>
</dbReference>
<feature type="transmembrane region" description="Helical" evidence="13">
    <location>
        <begin position="25"/>
        <end position="43"/>
    </location>
</feature>
<dbReference type="GO" id="GO:0031965">
    <property type="term" value="C:nuclear membrane"/>
    <property type="evidence" value="ECO:0007669"/>
    <property type="project" value="UniProtKB-SubCell"/>
</dbReference>
<keyword evidence="15" id="KW-1185">Reference proteome</keyword>
<dbReference type="Pfam" id="PF09531">
    <property type="entry name" value="Ndc1_Nup"/>
    <property type="match status" value="1"/>
</dbReference>
<keyword evidence="6" id="KW-0509">mRNA transport</keyword>
<evidence type="ECO:0000313" key="15">
    <source>
        <dbReference type="Proteomes" id="UP000799423"/>
    </source>
</evidence>
<dbReference type="PANTHER" id="PTHR13269:SF6">
    <property type="entry name" value="NUCLEOPORIN NDC1"/>
    <property type="match status" value="1"/>
</dbReference>
<evidence type="ECO:0000256" key="11">
    <source>
        <dbReference type="ARBA" id="ARBA00023136"/>
    </source>
</evidence>
<dbReference type="GO" id="GO:0006999">
    <property type="term" value="P:nuclear pore organization"/>
    <property type="evidence" value="ECO:0007669"/>
    <property type="project" value="TreeGrafter"/>
</dbReference>
<dbReference type="OrthoDB" id="67850at2759"/>